<keyword evidence="2" id="KW-1185">Reference proteome</keyword>
<evidence type="ECO:0000313" key="2">
    <source>
        <dbReference type="Proteomes" id="UP000317093"/>
    </source>
</evidence>
<reference evidence="1 2" key="1">
    <citation type="submission" date="2019-02" db="EMBL/GenBank/DDBJ databases">
        <title>Deep-cultivation of Planctomycetes and their phenomic and genomic characterization uncovers novel biology.</title>
        <authorList>
            <person name="Wiegand S."/>
            <person name="Jogler M."/>
            <person name="Boedeker C."/>
            <person name="Pinto D."/>
            <person name="Vollmers J."/>
            <person name="Rivas-Marin E."/>
            <person name="Kohn T."/>
            <person name="Peeters S.H."/>
            <person name="Heuer A."/>
            <person name="Rast P."/>
            <person name="Oberbeckmann S."/>
            <person name="Bunk B."/>
            <person name="Jeske O."/>
            <person name="Meyerdierks A."/>
            <person name="Storesund J.E."/>
            <person name="Kallscheuer N."/>
            <person name="Luecker S."/>
            <person name="Lage O.M."/>
            <person name="Pohl T."/>
            <person name="Merkel B.J."/>
            <person name="Hornburger P."/>
            <person name="Mueller R.-W."/>
            <person name="Bruemmer F."/>
            <person name="Labrenz M."/>
            <person name="Spormann A.M."/>
            <person name="Op den Camp H."/>
            <person name="Overmann J."/>
            <person name="Amann R."/>
            <person name="Jetten M.S.M."/>
            <person name="Mascher T."/>
            <person name="Medema M.H."/>
            <person name="Devos D.P."/>
            <person name="Kaster A.-K."/>
            <person name="Ovreas L."/>
            <person name="Rohde M."/>
            <person name="Galperin M.Y."/>
            <person name="Jogler C."/>
        </authorList>
    </citation>
    <scope>NUCLEOTIDE SEQUENCE [LARGE SCALE GENOMIC DNA]</scope>
    <source>
        <strain evidence="1 2">Pan216</strain>
    </source>
</reference>
<dbReference type="CDD" id="cd09729">
    <property type="entry name" value="Cse1_I-E"/>
    <property type="match status" value="1"/>
</dbReference>
<dbReference type="Pfam" id="PF09481">
    <property type="entry name" value="CRISPR_Cse1"/>
    <property type="match status" value="1"/>
</dbReference>
<dbReference type="RefSeq" id="WP_145256306.1">
    <property type="nucleotide sequence ID" value="NZ_CP036279.1"/>
</dbReference>
<name>A0A518B0G1_9BACT</name>
<evidence type="ECO:0000313" key="1">
    <source>
        <dbReference type="EMBL" id="QDU60455.1"/>
    </source>
</evidence>
<dbReference type="AlphaFoldDB" id="A0A518B0G1"/>
<dbReference type="EMBL" id="CP036279">
    <property type="protein sequence ID" value="QDU60455.1"/>
    <property type="molecule type" value="Genomic_DNA"/>
</dbReference>
<dbReference type="OrthoDB" id="3187690at2"/>
<gene>
    <name evidence="1" type="primary">cse1</name>
    <name evidence="1" type="ORF">Pan216_12960</name>
</gene>
<organism evidence="1 2">
    <name type="scientific">Kolteria novifilia</name>
    <dbReference type="NCBI Taxonomy" id="2527975"/>
    <lineage>
        <taxon>Bacteria</taxon>
        <taxon>Pseudomonadati</taxon>
        <taxon>Planctomycetota</taxon>
        <taxon>Planctomycetia</taxon>
        <taxon>Kolteriales</taxon>
        <taxon>Kolteriaceae</taxon>
        <taxon>Kolteria</taxon>
    </lineage>
</organism>
<dbReference type="InterPro" id="IPR013381">
    <property type="entry name" value="CRISPR-assoc_prot_Cse1"/>
</dbReference>
<proteinExistence type="predicted"/>
<dbReference type="Proteomes" id="UP000317093">
    <property type="component" value="Chromosome"/>
</dbReference>
<protein>
    <submittedName>
        <fullName evidence="1">CRISPR-associated protein CasA/Cse1</fullName>
    </submittedName>
</protein>
<dbReference type="KEGG" id="knv:Pan216_12960"/>
<accession>A0A518B0G1</accession>
<sequence>MTQPSFNLIDEPFIPCVRLDGTPVELGIHDTLINAHELREIHDDSPLVTFALHRLLLAILHRVHGPPDRKAWKTLWDRGRFDPDPLADYLTTWRHRFDLFDEKYPFIQDRSLDLSEAAGVARLAAEHARGNNATLFDHTNDAARVDWPSARTARSLIAEQGYAIGGGRSKTGNLCSGPLLGGAVHLPVGSQLFTTLLLNLVRYDEQYPVPATNDAPCWELDDPNDGPSTPRGYLDHLTWMSRRIRLEVDQDGTTIGAAYSQGRVHSPEIAWNDPHMAYRRNKELGYVPMRLSENRAVWRDSNALFVKFDSESHRQPAVIAWLAELTAEGVLDSDFTFDLMSVGLCTDKAKINFWRNERLPLPLDLLVNEQLIDGVDVGLNAAEAVGRVLSRCTYSLAVDVLEPEGDPPDKDRARQMVASLGIERVFWSRLELPFRTLLLDLAHTDPNAVDLSLATWAWHTVRGTAIDAFDEATHQLDQDSRLLRAVVRGRSKLRAALAKEFSDYKEILNEEADMAG</sequence>
<dbReference type="Gene3D" id="1.10.132.100">
    <property type="match status" value="1"/>
</dbReference>
<dbReference type="NCBIfam" id="TIGR02547">
    <property type="entry name" value="casA_cse1"/>
    <property type="match status" value="1"/>
</dbReference>